<dbReference type="Proteomes" id="UP000270230">
    <property type="component" value="Unassembled WGS sequence"/>
</dbReference>
<evidence type="ECO:0000313" key="4">
    <source>
        <dbReference type="EMBL" id="RMY58435.1"/>
    </source>
</evidence>
<accession>A0A3M7D241</accession>
<proteinExistence type="predicted"/>
<evidence type="ECO:0000313" key="5">
    <source>
        <dbReference type="Proteomes" id="UP000270230"/>
    </source>
</evidence>
<keyword evidence="3" id="KW-0732">Signal</keyword>
<name>A0A3M7D241_HORWE</name>
<feature type="region of interest" description="Disordered" evidence="1">
    <location>
        <begin position="147"/>
        <end position="293"/>
    </location>
</feature>
<evidence type="ECO:0008006" key="6">
    <source>
        <dbReference type="Google" id="ProtNLM"/>
    </source>
</evidence>
<feature type="signal peptide" evidence="3">
    <location>
        <begin position="1"/>
        <end position="23"/>
    </location>
</feature>
<evidence type="ECO:0000256" key="1">
    <source>
        <dbReference type="SAM" id="MobiDB-lite"/>
    </source>
</evidence>
<feature type="compositionally biased region" description="Polar residues" evidence="1">
    <location>
        <begin position="193"/>
        <end position="259"/>
    </location>
</feature>
<feature type="compositionally biased region" description="Low complexity" evidence="1">
    <location>
        <begin position="269"/>
        <end position="293"/>
    </location>
</feature>
<dbReference type="EMBL" id="QWIN01000131">
    <property type="protein sequence ID" value="RMY58435.1"/>
    <property type="molecule type" value="Genomic_DNA"/>
</dbReference>
<feature type="transmembrane region" description="Helical" evidence="2">
    <location>
        <begin position="117"/>
        <end position="140"/>
    </location>
</feature>
<evidence type="ECO:0000256" key="2">
    <source>
        <dbReference type="SAM" id="Phobius"/>
    </source>
</evidence>
<sequence length="293" mass="30149">MAKLAFWILLAGLGGSVIQNALAQRFPIDTTATSASTSSAASTVTATQDSSTTISSIAGVSTPSASSASETDSLSSTSTLSTSLSSAAAEASNTAANSTLKEDVKGNGSGLSSSAKVGVGIGVGVGVPLLAAILTAIFLVRKRRKRSLGPYGPVTTNDKRVGESSSFHSPSTTHHELRNVGSNAPFLPPIPVQETSLHSPDQEPSPSAVQNEQSSPITPARRNNSYQRPKSSQDISRSSTSNLHTRPATAPQQILTTNEDLPPSPVSPVSPVSPISAASSRPSSLRRSSNYER</sequence>
<keyword evidence="2" id="KW-1133">Transmembrane helix</keyword>
<reference evidence="4 5" key="1">
    <citation type="journal article" date="2018" name="BMC Genomics">
        <title>Genomic evidence for intraspecific hybridization in a clonal and extremely halotolerant yeast.</title>
        <authorList>
            <person name="Gostincar C."/>
            <person name="Stajich J.E."/>
            <person name="Zupancic J."/>
            <person name="Zalar P."/>
            <person name="Gunde-Cimerman N."/>
        </authorList>
    </citation>
    <scope>NUCLEOTIDE SEQUENCE [LARGE SCALE GENOMIC DNA]</scope>
    <source>
        <strain evidence="4 5">EXF-151</strain>
    </source>
</reference>
<organism evidence="4 5">
    <name type="scientific">Hortaea werneckii</name>
    <name type="common">Black yeast</name>
    <name type="synonym">Cladosporium werneckii</name>
    <dbReference type="NCBI Taxonomy" id="91943"/>
    <lineage>
        <taxon>Eukaryota</taxon>
        <taxon>Fungi</taxon>
        <taxon>Dikarya</taxon>
        <taxon>Ascomycota</taxon>
        <taxon>Pezizomycotina</taxon>
        <taxon>Dothideomycetes</taxon>
        <taxon>Dothideomycetidae</taxon>
        <taxon>Mycosphaerellales</taxon>
        <taxon>Teratosphaeriaceae</taxon>
        <taxon>Hortaea</taxon>
    </lineage>
</organism>
<comment type="caution">
    <text evidence="4">The sequence shown here is derived from an EMBL/GenBank/DDBJ whole genome shotgun (WGS) entry which is preliminary data.</text>
</comment>
<keyword evidence="2" id="KW-0472">Membrane</keyword>
<gene>
    <name evidence="4" type="ORF">D0865_02606</name>
</gene>
<dbReference type="AlphaFoldDB" id="A0A3M7D241"/>
<protein>
    <recommendedName>
        <fullName evidence="6">Mid2 domain-containing protein</fullName>
    </recommendedName>
</protein>
<keyword evidence="2" id="KW-0812">Transmembrane</keyword>
<evidence type="ECO:0000256" key="3">
    <source>
        <dbReference type="SAM" id="SignalP"/>
    </source>
</evidence>
<dbReference type="OrthoDB" id="3939885at2759"/>
<feature type="chain" id="PRO_5018231452" description="Mid2 domain-containing protein" evidence="3">
    <location>
        <begin position="24"/>
        <end position="293"/>
    </location>
</feature>